<evidence type="ECO:0000313" key="2">
    <source>
        <dbReference type="Proteomes" id="UP001412067"/>
    </source>
</evidence>
<gene>
    <name evidence="1" type="ORF">KSP40_PGU017685</name>
</gene>
<comment type="caution">
    <text evidence="1">The sequence shown here is derived from an EMBL/GenBank/DDBJ whole genome shotgun (WGS) entry which is preliminary data.</text>
</comment>
<proteinExistence type="predicted"/>
<dbReference type="EMBL" id="JBBWWR010000004">
    <property type="protein sequence ID" value="KAK8968368.1"/>
    <property type="molecule type" value="Genomic_DNA"/>
</dbReference>
<sequence length="190" mass="22081">MPMCQTCQIVRPPDQSVNPDRQKSTCSNTRKTLNHGDHFRLERSRRSSPKKWRSDTCLVGRFNNHGFFRSLHKTACSPEQRIGFNHTFAIICQISAFISRLSAALTGQLWRYRLVRSTVATRRYRLHRFDLGKPPLIGRLTASRTHVSYHAVLSPENFQYRPRYQATQRFQALGQRLSKEPLKTALKRAV</sequence>
<organism evidence="1 2">
    <name type="scientific">Platanthera guangdongensis</name>
    <dbReference type="NCBI Taxonomy" id="2320717"/>
    <lineage>
        <taxon>Eukaryota</taxon>
        <taxon>Viridiplantae</taxon>
        <taxon>Streptophyta</taxon>
        <taxon>Embryophyta</taxon>
        <taxon>Tracheophyta</taxon>
        <taxon>Spermatophyta</taxon>
        <taxon>Magnoliopsida</taxon>
        <taxon>Liliopsida</taxon>
        <taxon>Asparagales</taxon>
        <taxon>Orchidaceae</taxon>
        <taxon>Orchidoideae</taxon>
        <taxon>Orchideae</taxon>
        <taxon>Orchidinae</taxon>
        <taxon>Platanthera</taxon>
    </lineage>
</organism>
<protein>
    <submittedName>
        <fullName evidence="1">Uncharacterized protein</fullName>
    </submittedName>
</protein>
<keyword evidence="2" id="KW-1185">Reference proteome</keyword>
<accession>A0ABR2MVZ0</accession>
<evidence type="ECO:0000313" key="1">
    <source>
        <dbReference type="EMBL" id="KAK8968368.1"/>
    </source>
</evidence>
<reference evidence="1 2" key="1">
    <citation type="journal article" date="2022" name="Nat. Plants">
        <title>Genomes of leafy and leafless Platanthera orchids illuminate the evolution of mycoheterotrophy.</title>
        <authorList>
            <person name="Li M.H."/>
            <person name="Liu K.W."/>
            <person name="Li Z."/>
            <person name="Lu H.C."/>
            <person name="Ye Q.L."/>
            <person name="Zhang D."/>
            <person name="Wang J.Y."/>
            <person name="Li Y.F."/>
            <person name="Zhong Z.M."/>
            <person name="Liu X."/>
            <person name="Yu X."/>
            <person name="Liu D.K."/>
            <person name="Tu X.D."/>
            <person name="Liu B."/>
            <person name="Hao Y."/>
            <person name="Liao X.Y."/>
            <person name="Jiang Y.T."/>
            <person name="Sun W.H."/>
            <person name="Chen J."/>
            <person name="Chen Y.Q."/>
            <person name="Ai Y."/>
            <person name="Zhai J.W."/>
            <person name="Wu S.S."/>
            <person name="Zhou Z."/>
            <person name="Hsiao Y.Y."/>
            <person name="Wu W.L."/>
            <person name="Chen Y.Y."/>
            <person name="Lin Y.F."/>
            <person name="Hsu J.L."/>
            <person name="Li C.Y."/>
            <person name="Wang Z.W."/>
            <person name="Zhao X."/>
            <person name="Zhong W.Y."/>
            <person name="Ma X.K."/>
            <person name="Ma L."/>
            <person name="Huang J."/>
            <person name="Chen G.Z."/>
            <person name="Huang M.Z."/>
            <person name="Huang L."/>
            <person name="Peng D.H."/>
            <person name="Luo Y.B."/>
            <person name="Zou S.Q."/>
            <person name="Chen S.P."/>
            <person name="Lan S."/>
            <person name="Tsai W.C."/>
            <person name="Van de Peer Y."/>
            <person name="Liu Z.J."/>
        </authorList>
    </citation>
    <scope>NUCLEOTIDE SEQUENCE [LARGE SCALE GENOMIC DNA]</scope>
    <source>
        <strain evidence="1">Lor288</strain>
    </source>
</reference>
<dbReference type="Proteomes" id="UP001412067">
    <property type="component" value="Unassembled WGS sequence"/>
</dbReference>
<name>A0ABR2MVZ0_9ASPA</name>